<evidence type="ECO:0000313" key="5">
    <source>
        <dbReference type="Proteomes" id="UP000094626"/>
    </source>
</evidence>
<evidence type="ECO:0000313" key="2">
    <source>
        <dbReference type="EMBL" id="AOR80351.1"/>
    </source>
</evidence>
<dbReference type="RefSeq" id="WP_036530018.1">
    <property type="nucleotide sequence ID" value="NZ_CP017077.1"/>
</dbReference>
<dbReference type="AlphaFoldDB" id="A0A031JCF9"/>
<dbReference type="eggNOG" id="ENOG502ZCDZ">
    <property type="taxonomic scope" value="Bacteria"/>
</dbReference>
<evidence type="ECO:0000313" key="4">
    <source>
        <dbReference type="Proteomes" id="UP000024329"/>
    </source>
</evidence>
<feature type="domain" description="DUF1543" evidence="1">
    <location>
        <begin position="15"/>
        <end position="66"/>
    </location>
</feature>
<accession>A0A031JCF9</accession>
<dbReference type="Proteomes" id="UP000024329">
    <property type="component" value="Unassembled WGS sequence"/>
</dbReference>
<dbReference type="Pfam" id="PF07566">
    <property type="entry name" value="DUF1543"/>
    <property type="match status" value="1"/>
</dbReference>
<geneLocation type="plasmid" evidence="2 5">
    <name>pSA2</name>
</geneLocation>
<dbReference type="Gene3D" id="3.10.20.10">
    <property type="match status" value="2"/>
</dbReference>
<reference evidence="5" key="3">
    <citation type="journal article" date="2017" name="J. Biotechnol.">
        <title>Complete genome sequence of Novosphingobium resinovorum SA1, a versatile xenobiotic-degrading bacterium capable of utilizing sulfanilic acid.</title>
        <authorList>
            <person name="Hegedus B."/>
            <person name="Kos P.B."/>
            <person name="Balint B."/>
            <person name="Maroti G."/>
            <person name="Gan H.M."/>
            <person name="Perei K."/>
            <person name="Rakhely G."/>
        </authorList>
    </citation>
    <scope>NUCLEOTIDE SEQUENCE [LARGE SCALE GENOMIC DNA]</scope>
    <source>
        <strain evidence="5">SA1</strain>
    </source>
</reference>
<dbReference type="EMBL" id="CP017077">
    <property type="protein sequence ID" value="AOR80351.1"/>
    <property type="molecule type" value="Genomic_DNA"/>
</dbReference>
<evidence type="ECO:0000313" key="3">
    <source>
        <dbReference type="EMBL" id="EZP71819.1"/>
    </source>
</evidence>
<dbReference type="KEGG" id="nre:BES08_26035"/>
<sequence length="170" mass="19684">MKLFAIYIGGEHPCANIEVHDVRFVLADSIEGAFPILREQWWGVPRSLHVDCWAEVTEADGFAISLRPEPFEGEEKLYFVNLGGYQPKEFAERHRNVFVVAHSGSKAKYRALKMVKDWIDPHKDDLYEAEHAYCLSDEPVGERLFVHLTPIDRHEQPEFTCRYIPIRKAS</sequence>
<dbReference type="InterPro" id="IPR011440">
    <property type="entry name" value="DUF1543"/>
</dbReference>
<dbReference type="PATRIC" id="fig|158500.4.peg.5263"/>
<proteinExistence type="predicted"/>
<keyword evidence="5" id="KW-1185">Reference proteome</keyword>
<reference evidence="3 4" key="1">
    <citation type="submission" date="2014-03" db="EMBL/GenBank/DDBJ databases">
        <title>Whole genome sequence of Novosphingobium resinovorum KF1.</title>
        <authorList>
            <person name="Gan H.M."/>
            <person name="Gan H.Y."/>
            <person name="Chew T.H."/>
            <person name="Savka M.A."/>
        </authorList>
    </citation>
    <scope>NUCLEOTIDE SEQUENCE [LARGE SCALE GENOMIC DNA]</scope>
    <source>
        <strain evidence="3 4">KF1</strain>
    </source>
</reference>
<dbReference type="EMBL" id="JFYZ01000055">
    <property type="protein sequence ID" value="EZP71819.1"/>
    <property type="molecule type" value="Genomic_DNA"/>
</dbReference>
<keyword evidence="2" id="KW-0614">Plasmid</keyword>
<name>A0A031JCF9_9SPHN</name>
<evidence type="ECO:0000259" key="1">
    <source>
        <dbReference type="Pfam" id="PF07566"/>
    </source>
</evidence>
<protein>
    <recommendedName>
        <fullName evidence="1">DUF1543 domain-containing protein</fullName>
    </recommendedName>
</protein>
<gene>
    <name evidence="2" type="ORF">BES08_26035</name>
    <name evidence="3" type="ORF">BV97_05181</name>
</gene>
<dbReference type="OrthoDB" id="850243at2"/>
<organism evidence="3 4">
    <name type="scientific">Novosphingobium resinovorum</name>
    <dbReference type="NCBI Taxonomy" id="158500"/>
    <lineage>
        <taxon>Bacteria</taxon>
        <taxon>Pseudomonadati</taxon>
        <taxon>Pseudomonadota</taxon>
        <taxon>Alphaproteobacteria</taxon>
        <taxon>Sphingomonadales</taxon>
        <taxon>Sphingomonadaceae</taxon>
        <taxon>Novosphingobium</taxon>
    </lineage>
</organism>
<dbReference type="Proteomes" id="UP000094626">
    <property type="component" value="Plasmid pSA2"/>
</dbReference>
<reference evidence="2" key="2">
    <citation type="submission" date="2016-08" db="EMBL/GenBank/DDBJ databases">
        <authorList>
            <person name="Seilhamer J.J."/>
        </authorList>
    </citation>
    <scope>NUCLEOTIDE SEQUENCE [LARGE SCALE GENOMIC DNA]</scope>
    <source>
        <strain evidence="2">SA1</strain>
        <plasmid evidence="2">pSA2</plasmid>
    </source>
</reference>